<dbReference type="PROSITE" id="PS50853">
    <property type="entry name" value="FN3"/>
    <property type="match status" value="1"/>
</dbReference>
<dbReference type="eggNOG" id="COG4733">
    <property type="taxonomic scope" value="Bacteria"/>
</dbReference>
<dbReference type="InterPro" id="IPR006558">
    <property type="entry name" value="LamG-like"/>
</dbReference>
<accession>F4KY38</accession>
<dbReference type="Pfam" id="PF13385">
    <property type="entry name" value="Laminin_G_3"/>
    <property type="match status" value="5"/>
</dbReference>
<dbReference type="InterPro" id="IPR003961">
    <property type="entry name" value="FN3_dom"/>
</dbReference>
<dbReference type="Proteomes" id="UP000008461">
    <property type="component" value="Chromosome"/>
</dbReference>
<reference evidence="5 6" key="1">
    <citation type="journal article" date="2011" name="Stand. Genomic Sci.">
        <title>Complete genome sequence of Haliscomenobacter hydrossis type strain (O).</title>
        <authorList>
            <consortium name="US DOE Joint Genome Institute (JGI-PGF)"/>
            <person name="Daligault H."/>
            <person name="Lapidus A."/>
            <person name="Zeytun A."/>
            <person name="Nolan M."/>
            <person name="Lucas S."/>
            <person name="Del Rio T.G."/>
            <person name="Tice H."/>
            <person name="Cheng J.F."/>
            <person name="Tapia R."/>
            <person name="Han C."/>
            <person name="Goodwin L."/>
            <person name="Pitluck S."/>
            <person name="Liolios K."/>
            <person name="Pagani I."/>
            <person name="Ivanova N."/>
            <person name="Huntemann M."/>
            <person name="Mavromatis K."/>
            <person name="Mikhailova N."/>
            <person name="Pati A."/>
            <person name="Chen A."/>
            <person name="Palaniappan K."/>
            <person name="Land M."/>
            <person name="Hauser L."/>
            <person name="Brambilla E.M."/>
            <person name="Rohde M."/>
            <person name="Verbarg S."/>
            <person name="Goker M."/>
            <person name="Bristow J."/>
            <person name="Eisen J.A."/>
            <person name="Markowitz V."/>
            <person name="Hugenholtz P."/>
            <person name="Kyrpides N.C."/>
            <person name="Klenk H.P."/>
            <person name="Woyke T."/>
        </authorList>
    </citation>
    <scope>NUCLEOTIDE SEQUENCE [LARGE SCALE GENOMIC DNA]</scope>
    <source>
        <strain evidence="6">ATCC 27775 / DSM 1100 / LMG 10767 / O</strain>
    </source>
</reference>
<dbReference type="CDD" id="cd00063">
    <property type="entry name" value="FN3"/>
    <property type="match status" value="2"/>
</dbReference>
<dbReference type="SMART" id="SM00560">
    <property type="entry name" value="LamGL"/>
    <property type="match status" value="5"/>
</dbReference>
<dbReference type="InterPro" id="IPR013783">
    <property type="entry name" value="Ig-like_fold"/>
</dbReference>
<gene>
    <name evidence="5" type="ordered locus">Halhy_5840</name>
</gene>
<organism evidence="5 6">
    <name type="scientific">Haliscomenobacter hydrossis (strain ATCC 27775 / DSM 1100 / LMG 10767 / O)</name>
    <dbReference type="NCBI Taxonomy" id="760192"/>
    <lineage>
        <taxon>Bacteria</taxon>
        <taxon>Pseudomonadati</taxon>
        <taxon>Bacteroidota</taxon>
        <taxon>Saprospiria</taxon>
        <taxon>Saprospirales</taxon>
        <taxon>Haliscomenobacteraceae</taxon>
        <taxon>Haliscomenobacter</taxon>
    </lineage>
</organism>
<feature type="chain" id="PRO_5003317279" evidence="3">
    <location>
        <begin position="23"/>
        <end position="1369"/>
    </location>
</feature>
<dbReference type="EMBL" id="CP002691">
    <property type="protein sequence ID" value="AEE53663.1"/>
    <property type="molecule type" value="Genomic_DNA"/>
</dbReference>
<dbReference type="SUPFAM" id="SSF49265">
    <property type="entry name" value="Fibronectin type III"/>
    <property type="match status" value="2"/>
</dbReference>
<dbReference type="KEGG" id="hhy:Halhy_5840"/>
<dbReference type="OrthoDB" id="9814380at2"/>
<dbReference type="SUPFAM" id="SSF49899">
    <property type="entry name" value="Concanavalin A-like lectins/glucanases"/>
    <property type="match status" value="5"/>
</dbReference>
<evidence type="ECO:0000256" key="2">
    <source>
        <dbReference type="ARBA" id="ARBA00023157"/>
    </source>
</evidence>
<evidence type="ECO:0000256" key="3">
    <source>
        <dbReference type="SAM" id="SignalP"/>
    </source>
</evidence>
<evidence type="ECO:0000313" key="6">
    <source>
        <dbReference type="Proteomes" id="UP000008461"/>
    </source>
</evidence>
<dbReference type="PANTHER" id="PTHR42535:SF2">
    <property type="entry name" value="CHROMOSOME UNDETERMINED SCAFFOLD_146, WHOLE GENOME SHOTGUN SEQUENCE"/>
    <property type="match status" value="1"/>
</dbReference>
<name>F4KY38_HALH1</name>
<protein>
    <submittedName>
        <fullName evidence="5">Fibronectin type III domain protein</fullName>
    </submittedName>
</protein>
<dbReference type="STRING" id="760192.Halhy_5840"/>
<keyword evidence="2" id="KW-1015">Disulfide bond</keyword>
<dbReference type="Gene3D" id="2.60.40.10">
    <property type="entry name" value="Immunoglobulins"/>
    <property type="match status" value="2"/>
</dbReference>
<dbReference type="HOGENOM" id="CLU_256418_0_0_10"/>
<proteinExistence type="predicted"/>
<reference key="2">
    <citation type="submission" date="2011-04" db="EMBL/GenBank/DDBJ databases">
        <title>Complete sequence of chromosome of Haliscomenobacter hydrossis DSM 1100.</title>
        <authorList>
            <consortium name="US DOE Joint Genome Institute (JGI-PGF)"/>
            <person name="Lucas S."/>
            <person name="Han J."/>
            <person name="Lapidus A."/>
            <person name="Bruce D."/>
            <person name="Goodwin L."/>
            <person name="Pitluck S."/>
            <person name="Peters L."/>
            <person name="Kyrpides N."/>
            <person name="Mavromatis K."/>
            <person name="Ivanova N."/>
            <person name="Ovchinnikova G."/>
            <person name="Pagani I."/>
            <person name="Daligault H."/>
            <person name="Detter J.C."/>
            <person name="Han C."/>
            <person name="Land M."/>
            <person name="Hauser L."/>
            <person name="Markowitz V."/>
            <person name="Cheng J.-F."/>
            <person name="Hugenholtz P."/>
            <person name="Woyke T."/>
            <person name="Wu D."/>
            <person name="Verbarg S."/>
            <person name="Frueling A."/>
            <person name="Brambilla E."/>
            <person name="Klenk H.-P."/>
            <person name="Eisen J.A."/>
        </authorList>
    </citation>
    <scope>NUCLEOTIDE SEQUENCE</scope>
    <source>
        <strain>DSM 1100</strain>
    </source>
</reference>
<dbReference type="RefSeq" id="WP_013768191.1">
    <property type="nucleotide sequence ID" value="NC_015510.1"/>
</dbReference>
<dbReference type="Pfam" id="PF18962">
    <property type="entry name" value="Por_Secre_tail"/>
    <property type="match status" value="1"/>
</dbReference>
<sequence>MQLKIHALKLLLCGVLSTGALYGQTSVASYPFDGSARDVSANHNDAVVNGAVLSADRFAWANKAFYFDGVQSTLQAPNIVVLNTPKTTVAFWVRVKSLPVQGEVFLLSFGGWQERWKISMPNHGKPVWTTNHTNGISDMDSGDGNTLAVGVWKHVAFVHDGSKDLIYMNGVKVAEKAVVGDLNNTTKPLGIGYNAVDGGNFFNGDIDEFNIFGEALTAEQIGTLYAAQNAVPVVAKGLLSHYSFTGNTRDQGILANHAEGKNLRLRTDRFGSGNAAYRFNGTSSELTAPPTAPLNSPKASISFWVKVNKLPATGEVFLLSHGGWQERWKISLPGHGKPVFTTNYTNGISDMDSGDGNALVPGKWTHVVMVHDSIKDLIYLNGVLANSKNVVGNLNSTQHPLGIGYNPIDGGNFFDGDLDEVQLFNTDLSAAQVNILHILQTTAPVIPSALVAEFKMAGNLHDATAYKNDGINHGSVPSTDRFGLANNAVSFDGAEGIEVANSVAYNSGKTTISFWVNVKELPGSGEYYLLSHGGWQERWKISLPAHGKPVFTTNYANGISDMDSGTPLAVNTWTHVVMVHDSTKDIIYFNGAKVNEKAVLGLLNATKYDLALGYNNIDNGNFFKGSLDEVQLYNEALTALEVANLYNAQKLPATIGGDLVAEYNFNGNGEDATAYHNHANLGKAILDKDRFNKSNKALLLDGKTTEVSASNSTQLNSDYTTVSFWTKINSLPGNGEAFLLSFGGWQERWKISLPPHGKPVWTTNYVGGISDMDSGEGNVLAVGTWTQVAMVHDGTLDKIFINGKLVAFKNVSGKLNKTTKPLGIGYNIIDGGSIVDGSLDDVLIFSKALSDAQVDSLYKAQAVAPVSSDTLAPDAPLNLLAVVTNTTVNLDWRDASDDVGVTAYNLFQDGKKVATTAQSDMVVENLKPLTSFVFGVTALDAAGNESGMTSITVKTGEDATPDTTPPSKPGALKADVGTFTAILSWTASTDDRQVVGYVVLVDGVVVDSLAGTATSIVVSGLESVTPYTFEVYAYDGAGNNSEYADVTATTKPELVTSEPGLVAWYPFEGNANDATPYNNHGAIGGNPVFETVINRLRSGGKALKFDGVQDSVLVPNAVQLISDYTTVSFWIRVDSSNTKDAEAYVLDFGHWDQRWKISLPQHRRIVWTTNSKNTQFPNFISDMDAKDGNELILREWWHVTMVHDGTDDVIYIDGVEVNRKPTAGVLNPTTRPLGIGNNSVEGGQYFIGALDEVKIYNKALTSAEITKLYQNGVTSLKDLQEALGRYIQMAYPNPAIDEVTIKHALPRNQDLLVRVLDLSGRQVGAFNFDKGSLGAGSLNLNIASYPAGTYFANFIFGGKNMGSIKFVKN</sequence>
<evidence type="ECO:0000259" key="4">
    <source>
        <dbReference type="PROSITE" id="PS50853"/>
    </source>
</evidence>
<feature type="domain" description="Fibronectin type-III" evidence="4">
    <location>
        <begin position="965"/>
        <end position="1053"/>
    </location>
</feature>
<keyword evidence="6" id="KW-1185">Reference proteome</keyword>
<evidence type="ECO:0000256" key="1">
    <source>
        <dbReference type="ARBA" id="ARBA00022729"/>
    </source>
</evidence>
<dbReference type="InterPro" id="IPR013320">
    <property type="entry name" value="ConA-like_dom_sf"/>
</dbReference>
<feature type="signal peptide" evidence="3">
    <location>
        <begin position="1"/>
        <end position="22"/>
    </location>
</feature>
<dbReference type="SMART" id="SM00060">
    <property type="entry name" value="FN3"/>
    <property type="match status" value="2"/>
</dbReference>
<dbReference type="Gene3D" id="2.60.120.200">
    <property type="match status" value="5"/>
</dbReference>
<dbReference type="GO" id="GO:0004553">
    <property type="term" value="F:hydrolase activity, hydrolyzing O-glycosyl compounds"/>
    <property type="evidence" value="ECO:0007669"/>
    <property type="project" value="UniProtKB-ARBA"/>
</dbReference>
<dbReference type="NCBIfam" id="TIGR04183">
    <property type="entry name" value="Por_Secre_tail"/>
    <property type="match status" value="1"/>
</dbReference>
<dbReference type="InterPro" id="IPR026444">
    <property type="entry name" value="Secre_tail"/>
</dbReference>
<keyword evidence="1 3" id="KW-0732">Signal</keyword>
<dbReference type="GO" id="GO:0005975">
    <property type="term" value="P:carbohydrate metabolic process"/>
    <property type="evidence" value="ECO:0007669"/>
    <property type="project" value="UniProtKB-ARBA"/>
</dbReference>
<dbReference type="PANTHER" id="PTHR42535">
    <property type="entry name" value="OOKINETE PROTEIN, PUTATIVE-RELATED"/>
    <property type="match status" value="1"/>
</dbReference>
<dbReference type="Pfam" id="PF00041">
    <property type="entry name" value="fn3"/>
    <property type="match status" value="1"/>
</dbReference>
<dbReference type="InterPro" id="IPR036116">
    <property type="entry name" value="FN3_sf"/>
</dbReference>
<evidence type="ECO:0000313" key="5">
    <source>
        <dbReference type="EMBL" id="AEE53663.1"/>
    </source>
</evidence>